<dbReference type="PANTHER" id="PTHR31302">
    <property type="entry name" value="TRANSMEMBRANE PROTEIN WITH METALLOPHOSPHOESTERASE DOMAIN-RELATED"/>
    <property type="match status" value="1"/>
</dbReference>
<evidence type="ECO:0000259" key="1">
    <source>
        <dbReference type="Pfam" id="PF00149"/>
    </source>
</evidence>
<gene>
    <name evidence="2" type="ORF">ACFQ2O_03685</name>
</gene>
<reference evidence="3" key="1">
    <citation type="journal article" date="2019" name="Int. J. Syst. Evol. Microbiol.">
        <title>The Global Catalogue of Microorganisms (GCM) 10K type strain sequencing project: providing services to taxonomists for standard genome sequencing and annotation.</title>
        <authorList>
            <consortium name="The Broad Institute Genomics Platform"/>
            <consortium name="The Broad Institute Genome Sequencing Center for Infectious Disease"/>
            <person name="Wu L."/>
            <person name="Ma J."/>
        </authorList>
    </citation>
    <scope>NUCLEOTIDE SEQUENCE [LARGE SCALE GENOMIC DNA]</scope>
    <source>
        <strain evidence="3">JCM 31319</strain>
    </source>
</reference>
<sequence length="139" mass="15708">MAGAVLLDALILEKYFFDVKSFDIGRKSSGKKIKLALLTDLHFKQNLLPHHRKLATKLNQINPDLLLIAGDTLDSSGSMEPVKSFFSLLNQSIKKVSIPGNNDYKASAGIDTLEQVLQKYNCYFLVNESKAYTWLWPWC</sequence>
<dbReference type="InterPro" id="IPR051158">
    <property type="entry name" value="Metallophosphoesterase_sf"/>
</dbReference>
<dbReference type="InterPro" id="IPR029052">
    <property type="entry name" value="Metallo-depent_PP-like"/>
</dbReference>
<accession>A0ABW3SM90</accession>
<evidence type="ECO:0000313" key="3">
    <source>
        <dbReference type="Proteomes" id="UP001597094"/>
    </source>
</evidence>
<organism evidence="2 3">
    <name type="scientific">Pontibacter rugosus</name>
    <dbReference type="NCBI Taxonomy" id="1745966"/>
    <lineage>
        <taxon>Bacteria</taxon>
        <taxon>Pseudomonadati</taxon>
        <taxon>Bacteroidota</taxon>
        <taxon>Cytophagia</taxon>
        <taxon>Cytophagales</taxon>
        <taxon>Hymenobacteraceae</taxon>
        <taxon>Pontibacter</taxon>
    </lineage>
</organism>
<dbReference type="EMBL" id="JBHTLD010000018">
    <property type="protein sequence ID" value="MFD1185296.1"/>
    <property type="molecule type" value="Genomic_DNA"/>
</dbReference>
<dbReference type="SUPFAM" id="SSF56300">
    <property type="entry name" value="Metallo-dependent phosphatases"/>
    <property type="match status" value="1"/>
</dbReference>
<dbReference type="RefSeq" id="WP_377523053.1">
    <property type="nucleotide sequence ID" value="NZ_JBHTLD010000018.1"/>
</dbReference>
<protein>
    <submittedName>
        <fullName evidence="2">Metallophosphoesterase</fullName>
    </submittedName>
</protein>
<dbReference type="Proteomes" id="UP001597094">
    <property type="component" value="Unassembled WGS sequence"/>
</dbReference>
<proteinExistence type="predicted"/>
<name>A0ABW3SM90_9BACT</name>
<dbReference type="Gene3D" id="3.60.21.10">
    <property type="match status" value="1"/>
</dbReference>
<keyword evidence="3" id="KW-1185">Reference proteome</keyword>
<dbReference type="PANTHER" id="PTHR31302:SF0">
    <property type="entry name" value="TRANSMEMBRANE PROTEIN WITH METALLOPHOSPHOESTERASE DOMAIN"/>
    <property type="match status" value="1"/>
</dbReference>
<dbReference type="InterPro" id="IPR004843">
    <property type="entry name" value="Calcineurin-like_PHP"/>
</dbReference>
<feature type="domain" description="Calcineurin-like phosphoesterase" evidence="1">
    <location>
        <begin position="34"/>
        <end position="117"/>
    </location>
</feature>
<comment type="caution">
    <text evidence="2">The sequence shown here is derived from an EMBL/GenBank/DDBJ whole genome shotgun (WGS) entry which is preliminary data.</text>
</comment>
<dbReference type="Pfam" id="PF00149">
    <property type="entry name" value="Metallophos"/>
    <property type="match status" value="1"/>
</dbReference>
<evidence type="ECO:0000313" key="2">
    <source>
        <dbReference type="EMBL" id="MFD1185296.1"/>
    </source>
</evidence>